<keyword evidence="4" id="KW-0119">Carbohydrate metabolism</keyword>
<dbReference type="EMBL" id="BAABWH010000004">
    <property type="protein sequence ID" value="GAA6145723.1"/>
    <property type="molecule type" value="Genomic_DNA"/>
</dbReference>
<dbReference type="RefSeq" id="WP_353294782.1">
    <property type="nucleotide sequence ID" value="NZ_BAABWH010000004.1"/>
</dbReference>
<keyword evidence="3" id="KW-0460">Magnesium</keyword>
<keyword evidence="6" id="KW-1185">Reference proteome</keyword>
<reference evidence="5 6" key="1">
    <citation type="submission" date="2024-04" db="EMBL/GenBank/DDBJ databases">
        <title>Draft genome sequence of Thalassolituus maritimus NBRC 116585.</title>
        <authorList>
            <person name="Miyakawa T."/>
            <person name="Kusuya Y."/>
            <person name="Miura T."/>
        </authorList>
    </citation>
    <scope>NUCLEOTIDE SEQUENCE [LARGE SCALE GENOMIC DNA]</scope>
    <source>
        <strain evidence="5 6">5NW40-0001</strain>
    </source>
</reference>
<keyword evidence="1" id="KW-0479">Metal-binding</keyword>
<evidence type="ECO:0000313" key="5">
    <source>
        <dbReference type="EMBL" id="GAA6145723.1"/>
    </source>
</evidence>
<dbReference type="NCBIfam" id="TIGR01549">
    <property type="entry name" value="HAD-SF-IA-v1"/>
    <property type="match status" value="1"/>
</dbReference>
<keyword evidence="2" id="KW-0378">Hydrolase</keyword>
<dbReference type="InterPro" id="IPR023198">
    <property type="entry name" value="PGP-like_dom2"/>
</dbReference>
<dbReference type="SUPFAM" id="SSF56784">
    <property type="entry name" value="HAD-like"/>
    <property type="match status" value="1"/>
</dbReference>
<dbReference type="Pfam" id="PF13419">
    <property type="entry name" value="HAD_2"/>
    <property type="match status" value="1"/>
</dbReference>
<dbReference type="Gene3D" id="1.10.150.240">
    <property type="entry name" value="Putative phosphatase, domain 2"/>
    <property type="match status" value="1"/>
</dbReference>
<dbReference type="Gene3D" id="3.40.50.1000">
    <property type="entry name" value="HAD superfamily/HAD-like"/>
    <property type="match status" value="1"/>
</dbReference>
<accession>A0ABQ0A000</accession>
<comment type="caution">
    <text evidence="5">The sequence shown here is derived from an EMBL/GenBank/DDBJ whole genome shotgun (WGS) entry which is preliminary data.</text>
</comment>
<evidence type="ECO:0000256" key="1">
    <source>
        <dbReference type="ARBA" id="ARBA00022723"/>
    </source>
</evidence>
<protein>
    <submittedName>
        <fullName evidence="5">N-acetylmuramic acid 6-phosphate phosphatase MupP</fullName>
    </submittedName>
</protein>
<dbReference type="SFLD" id="SFLDS00003">
    <property type="entry name" value="Haloacid_Dehalogenase"/>
    <property type="match status" value="1"/>
</dbReference>
<sequence length="216" mass="24126">MTPSAVLFDLDGTLVDTALDFFSVVNELRDADGLPPLPDRKIRDQVSNGGVALACLTWNITRDHPDIQTYRQRLLDHYEYKVGENAVLFSGFDAVLQTLRSLGIPWGIVTNKPRLYTDLLLERMPLHADYVICPEDVIKSKPAPDSLLLCAEKMQVPPDQCWYVGDHIRDIEAAHAAGMKSFAANFGYIADDEDPTDWKADAYLSNPAELLQHLGQ</sequence>
<dbReference type="InterPro" id="IPR050155">
    <property type="entry name" value="HAD-like_hydrolase_sf"/>
</dbReference>
<dbReference type="InterPro" id="IPR006439">
    <property type="entry name" value="HAD-SF_hydro_IA"/>
</dbReference>
<dbReference type="InterPro" id="IPR036412">
    <property type="entry name" value="HAD-like_sf"/>
</dbReference>
<dbReference type="Proteomes" id="UP001481413">
    <property type="component" value="Unassembled WGS sequence"/>
</dbReference>
<evidence type="ECO:0000256" key="4">
    <source>
        <dbReference type="ARBA" id="ARBA00023277"/>
    </source>
</evidence>
<evidence type="ECO:0000256" key="2">
    <source>
        <dbReference type="ARBA" id="ARBA00022801"/>
    </source>
</evidence>
<name>A0ABQ0A000_9GAMM</name>
<dbReference type="SFLD" id="SFLDG01129">
    <property type="entry name" value="C1.5:_HAD__Beta-PGM__Phosphata"/>
    <property type="match status" value="1"/>
</dbReference>
<dbReference type="PANTHER" id="PTHR43434:SF23">
    <property type="entry name" value="PHOSPHOGLYCOLATE PHOSPHATASE"/>
    <property type="match status" value="1"/>
</dbReference>
<dbReference type="NCBIfam" id="TIGR01509">
    <property type="entry name" value="HAD-SF-IA-v3"/>
    <property type="match status" value="1"/>
</dbReference>
<organism evidence="5 6">
    <name type="scientific">Thalassolituus maritimus</name>
    <dbReference type="NCBI Taxonomy" id="484498"/>
    <lineage>
        <taxon>Bacteria</taxon>
        <taxon>Pseudomonadati</taxon>
        <taxon>Pseudomonadota</taxon>
        <taxon>Gammaproteobacteria</taxon>
        <taxon>Oceanospirillales</taxon>
        <taxon>Oceanospirillaceae</taxon>
        <taxon>Thalassolituus</taxon>
    </lineage>
</organism>
<dbReference type="InterPro" id="IPR023214">
    <property type="entry name" value="HAD_sf"/>
</dbReference>
<evidence type="ECO:0000313" key="6">
    <source>
        <dbReference type="Proteomes" id="UP001481413"/>
    </source>
</evidence>
<proteinExistence type="predicted"/>
<gene>
    <name evidence="5" type="primary">mupP</name>
    <name evidence="5" type="ORF">NBRC116585_18410</name>
</gene>
<dbReference type="InterPro" id="IPR041492">
    <property type="entry name" value="HAD_2"/>
</dbReference>
<evidence type="ECO:0000256" key="3">
    <source>
        <dbReference type="ARBA" id="ARBA00022842"/>
    </source>
</evidence>
<dbReference type="SFLD" id="SFLDG01135">
    <property type="entry name" value="C1.5.6:_HAD__Beta-PGM__Phospha"/>
    <property type="match status" value="1"/>
</dbReference>
<dbReference type="PANTHER" id="PTHR43434">
    <property type="entry name" value="PHOSPHOGLYCOLATE PHOSPHATASE"/>
    <property type="match status" value="1"/>
</dbReference>